<name>A0ABP6NS44_9ACTN</name>
<evidence type="ECO:0000256" key="1">
    <source>
        <dbReference type="ARBA" id="ARBA00022527"/>
    </source>
</evidence>
<keyword evidence="1" id="KW-0808">Transferase</keyword>
<dbReference type="PANTHER" id="PTHR35526:SF3">
    <property type="entry name" value="ANTI-SIGMA-F FACTOR RSBW"/>
    <property type="match status" value="1"/>
</dbReference>
<dbReference type="EMBL" id="BAAAVV010000001">
    <property type="protein sequence ID" value="GAA3156751.1"/>
    <property type="molecule type" value="Genomic_DNA"/>
</dbReference>
<keyword evidence="1" id="KW-0418">Kinase</keyword>
<gene>
    <name evidence="3" type="ORF">GCM10010531_05100</name>
</gene>
<reference evidence="4" key="1">
    <citation type="journal article" date="2019" name="Int. J. Syst. Evol. Microbiol.">
        <title>The Global Catalogue of Microorganisms (GCM) 10K type strain sequencing project: providing services to taxonomists for standard genome sequencing and annotation.</title>
        <authorList>
            <consortium name="The Broad Institute Genomics Platform"/>
            <consortium name="The Broad Institute Genome Sequencing Center for Infectious Disease"/>
            <person name="Wu L."/>
            <person name="Ma J."/>
        </authorList>
    </citation>
    <scope>NUCLEOTIDE SEQUENCE [LARGE SCALE GENOMIC DNA]</scope>
    <source>
        <strain evidence="4">JCM 15614</strain>
    </source>
</reference>
<dbReference type="PANTHER" id="PTHR35526">
    <property type="entry name" value="ANTI-SIGMA-F FACTOR RSBW-RELATED"/>
    <property type="match status" value="1"/>
</dbReference>
<dbReference type="Gene3D" id="3.30.565.10">
    <property type="entry name" value="Histidine kinase-like ATPase, C-terminal domain"/>
    <property type="match status" value="1"/>
</dbReference>
<keyword evidence="1" id="KW-0723">Serine/threonine-protein kinase</keyword>
<comment type="caution">
    <text evidence="3">The sequence shown here is derived from an EMBL/GenBank/DDBJ whole genome shotgun (WGS) entry which is preliminary data.</text>
</comment>
<dbReference type="CDD" id="cd16936">
    <property type="entry name" value="HATPase_RsbW-like"/>
    <property type="match status" value="1"/>
</dbReference>
<proteinExistence type="predicted"/>
<evidence type="ECO:0000313" key="3">
    <source>
        <dbReference type="EMBL" id="GAA3156751.1"/>
    </source>
</evidence>
<dbReference type="InterPro" id="IPR036890">
    <property type="entry name" value="HATPase_C_sf"/>
</dbReference>
<dbReference type="RefSeq" id="WP_344686938.1">
    <property type="nucleotide sequence ID" value="NZ_BAAAVV010000001.1"/>
</dbReference>
<evidence type="ECO:0000313" key="4">
    <source>
        <dbReference type="Proteomes" id="UP001499924"/>
    </source>
</evidence>
<dbReference type="InterPro" id="IPR050267">
    <property type="entry name" value="Anti-sigma-factor_SerPK"/>
</dbReference>
<protein>
    <recommendedName>
        <fullName evidence="2">Histidine kinase/HSP90-like ATPase domain-containing protein</fullName>
    </recommendedName>
</protein>
<dbReference type="InterPro" id="IPR003594">
    <property type="entry name" value="HATPase_dom"/>
</dbReference>
<organism evidence="3 4">
    <name type="scientific">Blastococcus jejuensis</name>
    <dbReference type="NCBI Taxonomy" id="351224"/>
    <lineage>
        <taxon>Bacteria</taxon>
        <taxon>Bacillati</taxon>
        <taxon>Actinomycetota</taxon>
        <taxon>Actinomycetes</taxon>
        <taxon>Geodermatophilales</taxon>
        <taxon>Geodermatophilaceae</taxon>
        <taxon>Blastococcus</taxon>
    </lineage>
</organism>
<accession>A0ABP6NS44</accession>
<dbReference type="Pfam" id="PF13581">
    <property type="entry name" value="HATPase_c_2"/>
    <property type="match status" value="1"/>
</dbReference>
<feature type="domain" description="Histidine kinase/HSP90-like ATPase" evidence="2">
    <location>
        <begin position="11"/>
        <end position="122"/>
    </location>
</feature>
<dbReference type="SUPFAM" id="SSF55874">
    <property type="entry name" value="ATPase domain of HSP90 chaperone/DNA topoisomerase II/histidine kinase"/>
    <property type="match status" value="1"/>
</dbReference>
<sequence>MSSLEASFDLPPALSSVPAARHLVVGLLEAWAVPQDLDDAALLTTELVSNVIDHVGGESTLTVEVTSSGDWLRIGVVDGSAIRPVVQELDQQRPRGRGLRMLQTIAARWGSEERGDGKRVWFELRPPGL</sequence>
<keyword evidence="4" id="KW-1185">Reference proteome</keyword>
<dbReference type="Proteomes" id="UP001499924">
    <property type="component" value="Unassembled WGS sequence"/>
</dbReference>
<evidence type="ECO:0000259" key="2">
    <source>
        <dbReference type="Pfam" id="PF13581"/>
    </source>
</evidence>